<keyword evidence="2" id="KW-0472">Membrane</keyword>
<evidence type="ECO:0000256" key="2">
    <source>
        <dbReference type="SAM" id="Phobius"/>
    </source>
</evidence>
<accession>A0A8H2VRA8</accession>
<comment type="caution">
    <text evidence="3">The sequence shown here is derived from an EMBL/GenBank/DDBJ whole genome shotgun (WGS) entry which is preliminary data.</text>
</comment>
<name>A0A8H2VRA8_9HELO</name>
<keyword evidence="4" id="KW-1185">Reference proteome</keyword>
<evidence type="ECO:0000256" key="1">
    <source>
        <dbReference type="SAM" id="MobiDB-lite"/>
    </source>
</evidence>
<dbReference type="EMBL" id="CAJHIA010000009">
    <property type="protein sequence ID" value="CAD6443263.1"/>
    <property type="molecule type" value="Genomic_DNA"/>
</dbReference>
<proteinExistence type="predicted"/>
<reference evidence="3" key="1">
    <citation type="submission" date="2020-10" db="EMBL/GenBank/DDBJ databases">
        <authorList>
            <person name="Kusch S."/>
        </authorList>
    </citation>
    <scope>NUCLEOTIDE SEQUENCE</scope>
    <source>
        <strain evidence="3">SwB9</strain>
    </source>
</reference>
<feature type="transmembrane region" description="Helical" evidence="2">
    <location>
        <begin position="195"/>
        <end position="214"/>
    </location>
</feature>
<dbReference type="AlphaFoldDB" id="A0A8H2VRA8"/>
<evidence type="ECO:0000313" key="4">
    <source>
        <dbReference type="Proteomes" id="UP000624404"/>
    </source>
</evidence>
<protein>
    <submittedName>
        <fullName evidence="3">Bf842521-8249-4920-9fac-3f9e8cb5f855</fullName>
    </submittedName>
</protein>
<keyword evidence="2" id="KW-1133">Transmembrane helix</keyword>
<sequence length="697" mass="76526">MPDADNLHNQGNDSRNSWDEENSDELSPTDGYFNSNQIPQNMIPDLTHSQEDIPKAREASEESAKDTDISSTLQMSSHTNASAHATENSRAPFDSLLASSYRRRDNTFSEHQSLFDQPPPAYVASAESCGVSAQGQHTPTNYNTFSQSRLEEGRHGEPQNMGGPVGNPEMNERTPLWLLRTPKRLSFRREIIKKVLGVGIVIAIIATILSTNFISSDSHPNMGGGPKTSNPIHDGGSYCPHASNSDQTTFEIPHGAGLIVRQEFYQQDRPHYGREVQTAGEVRIRHLPRNSKKEKAYFTIDAKLSHPELSVLKTLNEDDGSLKVSTPRFAHLNTNENPCISLEITAWIPEDLKITNVFFDLVTLSIQVFDDAKIEVVKDTQLKTVSGHIKFPKYTSSSTDVPSINAAEAQPQAYFEFDSRRIVVETVSGKIEGSYPLYDLLNLSSHSGAIEINVSPKPVLESAPAPATLDINTSSGRIKVSSPIKLPEATYPREYITRLGSVSGTIRGDFFVGSTGTFKTTSSSIQLVVRPVLPATSDDDKTRNEFSTHSISGTTHVTLLDPLLILPPTIGNIHDGPLDSTPVDNYFTYAPGIITLSTSSSIQPFKSQLRTFYSTHRTTSGHIESYYPSSWVGNIKAKTISGRIKVEGKGIEIMESNDGWGHKWIKARKGVERENDGNSVGFETVSGAIALKVIEGL</sequence>
<feature type="region of interest" description="Disordered" evidence="1">
    <location>
        <begin position="1"/>
        <end position="90"/>
    </location>
</feature>
<keyword evidence="2" id="KW-0812">Transmembrane</keyword>
<feature type="compositionally biased region" description="Polar residues" evidence="1">
    <location>
        <begin position="69"/>
        <end position="89"/>
    </location>
</feature>
<dbReference type="OrthoDB" id="3539644at2759"/>
<gene>
    <name evidence="3" type="ORF">SCLTRI_LOCUS3055</name>
</gene>
<dbReference type="Proteomes" id="UP000624404">
    <property type="component" value="Unassembled WGS sequence"/>
</dbReference>
<feature type="compositionally biased region" description="Basic and acidic residues" evidence="1">
    <location>
        <begin position="48"/>
        <end position="68"/>
    </location>
</feature>
<feature type="region of interest" description="Disordered" evidence="1">
    <location>
        <begin position="220"/>
        <end position="245"/>
    </location>
</feature>
<evidence type="ECO:0000313" key="3">
    <source>
        <dbReference type="EMBL" id="CAD6443263.1"/>
    </source>
</evidence>
<organism evidence="3 4">
    <name type="scientific">Sclerotinia trifoliorum</name>
    <dbReference type="NCBI Taxonomy" id="28548"/>
    <lineage>
        <taxon>Eukaryota</taxon>
        <taxon>Fungi</taxon>
        <taxon>Dikarya</taxon>
        <taxon>Ascomycota</taxon>
        <taxon>Pezizomycotina</taxon>
        <taxon>Leotiomycetes</taxon>
        <taxon>Helotiales</taxon>
        <taxon>Sclerotiniaceae</taxon>
        <taxon>Sclerotinia</taxon>
    </lineage>
</organism>